<evidence type="ECO:0000256" key="1">
    <source>
        <dbReference type="ARBA" id="ARBA00004127"/>
    </source>
</evidence>
<evidence type="ECO:0000256" key="3">
    <source>
        <dbReference type="ARBA" id="ARBA00022989"/>
    </source>
</evidence>
<dbReference type="Gene3D" id="1.20.120.1630">
    <property type="match status" value="1"/>
</dbReference>
<dbReference type="AlphaFoldDB" id="A0A3M9X950"/>
<accession>A0A3M9X950</accession>
<evidence type="ECO:0000313" key="7">
    <source>
        <dbReference type="EMBL" id="RNJ44226.1"/>
    </source>
</evidence>
<dbReference type="EMBL" id="QKOD01000004">
    <property type="protein sequence ID" value="RNJ44226.1"/>
    <property type="molecule type" value="Genomic_DNA"/>
</dbReference>
<keyword evidence="3 6" id="KW-1133">Transmembrane helix</keyword>
<dbReference type="GO" id="GO:0016740">
    <property type="term" value="F:transferase activity"/>
    <property type="evidence" value="ECO:0007669"/>
    <property type="project" value="UniProtKB-ARBA"/>
</dbReference>
<keyword evidence="2 6" id="KW-0812">Transmembrane</keyword>
<dbReference type="PANTHER" id="PTHR12714:SF24">
    <property type="entry name" value="SLR1182 PROTEIN"/>
    <property type="match status" value="1"/>
</dbReference>
<proteinExistence type="predicted"/>
<evidence type="ECO:0000256" key="6">
    <source>
        <dbReference type="SAM" id="Phobius"/>
    </source>
</evidence>
<evidence type="ECO:0000256" key="2">
    <source>
        <dbReference type="ARBA" id="ARBA00022692"/>
    </source>
</evidence>
<reference evidence="7 8" key="1">
    <citation type="journal article" date="2018" name="Mol. Plant Microbe Interact.">
        <title>Taxonomically Different Co-Microsymbionts of a Relict Legume, Oxytropis popoviana, Have Complementary Sets of Symbiotic Genes and Together Increase the Efficiency of Plant Nodulation.</title>
        <authorList>
            <person name="Safronova V."/>
            <person name="Belimov A."/>
            <person name="Sazanova A."/>
            <person name="Chirak E."/>
            <person name="Verkhozina A."/>
            <person name="Kuznetsova I."/>
            <person name="Andronov E."/>
            <person name="Puhalsky J."/>
            <person name="Tikhonovich I."/>
        </authorList>
    </citation>
    <scope>NUCLEOTIDE SEQUENCE [LARGE SCALE GENOMIC DNA]</scope>
    <source>
        <strain evidence="7 8">Opo-235</strain>
    </source>
</reference>
<feature type="transmembrane region" description="Helical" evidence="6">
    <location>
        <begin position="161"/>
        <end position="192"/>
    </location>
</feature>
<protein>
    <submittedName>
        <fullName evidence="7">Uncharacterized protein</fullName>
    </submittedName>
</protein>
<gene>
    <name evidence="7" type="ORF">DNR46_16310</name>
</gene>
<evidence type="ECO:0000256" key="5">
    <source>
        <dbReference type="SAM" id="MobiDB-lite"/>
    </source>
</evidence>
<comment type="caution">
    <text evidence="7">The sequence shown here is derived from an EMBL/GenBank/DDBJ whole genome shotgun (WGS) entry which is preliminary data.</text>
</comment>
<comment type="subcellular location">
    <subcellularLocation>
        <location evidence="1">Endomembrane system</location>
        <topology evidence="1">Multi-pass membrane protein</topology>
    </subcellularLocation>
</comment>
<organism evidence="7 8">
    <name type="scientific">Mesorhizobium japonicum</name>
    <dbReference type="NCBI Taxonomy" id="2066070"/>
    <lineage>
        <taxon>Bacteria</taxon>
        <taxon>Pseudomonadati</taxon>
        <taxon>Pseudomonadota</taxon>
        <taxon>Alphaproteobacteria</taxon>
        <taxon>Hyphomicrobiales</taxon>
        <taxon>Phyllobacteriaceae</taxon>
        <taxon>Mesorhizobium</taxon>
    </lineage>
</organism>
<dbReference type="Proteomes" id="UP000275436">
    <property type="component" value="Unassembled WGS sequence"/>
</dbReference>
<feature type="region of interest" description="Disordered" evidence="5">
    <location>
        <begin position="84"/>
        <end position="113"/>
    </location>
</feature>
<sequence length="223" mass="24380">MDFPPASRMPAYASKALGRASHWGCTGDFGHGHFRDGPDPGGRHCRPVDRVRHSCCRPGDDQRSGGCGRIGRIRRGWSDRAAASDLSGLPGSGNGSRGGHSAPGPGRARPLSGWGRARGVRLRHHLMAARRFNAAGTNIPPTLPTTALVVDGIYRRTRNPFYLGAVLVYLGLGVAAASFWTIVLVIPLLWVINTGVIAPEERYLERKFGDAYRAYRVRVRRWF</sequence>
<name>A0A3M9X950_9HYPH</name>
<dbReference type="Pfam" id="PF04191">
    <property type="entry name" value="PEMT"/>
    <property type="match status" value="1"/>
</dbReference>
<dbReference type="GO" id="GO:0012505">
    <property type="term" value="C:endomembrane system"/>
    <property type="evidence" value="ECO:0007669"/>
    <property type="project" value="UniProtKB-SubCell"/>
</dbReference>
<keyword evidence="4 6" id="KW-0472">Membrane</keyword>
<evidence type="ECO:0000313" key="8">
    <source>
        <dbReference type="Proteomes" id="UP000275436"/>
    </source>
</evidence>
<dbReference type="PROSITE" id="PS50244">
    <property type="entry name" value="S5A_REDUCTASE"/>
    <property type="match status" value="1"/>
</dbReference>
<evidence type="ECO:0000256" key="4">
    <source>
        <dbReference type="ARBA" id="ARBA00023136"/>
    </source>
</evidence>
<dbReference type="PANTHER" id="PTHR12714">
    <property type="entry name" value="PROTEIN-S ISOPRENYLCYSTEINE O-METHYLTRANSFERASE"/>
    <property type="match status" value="1"/>
</dbReference>
<dbReference type="InterPro" id="IPR007318">
    <property type="entry name" value="Phopholipid_MeTrfase"/>
</dbReference>